<keyword evidence="3" id="KW-1185">Reference proteome</keyword>
<dbReference type="OrthoDB" id="3178004at2"/>
<protein>
    <recommendedName>
        <fullName evidence="4">DUF1648 domain-containing protein</fullName>
    </recommendedName>
</protein>
<feature type="transmembrane region" description="Helical" evidence="1">
    <location>
        <begin position="193"/>
        <end position="210"/>
    </location>
</feature>
<dbReference type="AlphaFoldDB" id="A0A2A9ECR8"/>
<feature type="transmembrane region" description="Helical" evidence="1">
    <location>
        <begin position="61"/>
        <end position="86"/>
    </location>
</feature>
<gene>
    <name evidence="2" type="ORF">ATL41_0723</name>
</gene>
<accession>A0A2A9ECR8</accession>
<dbReference type="RefSeq" id="WP_098457247.1">
    <property type="nucleotide sequence ID" value="NZ_PDJH01000001.1"/>
</dbReference>
<keyword evidence="1" id="KW-1133">Transmembrane helix</keyword>
<organism evidence="2 3">
    <name type="scientific">Flavimobilis soli</name>
    <dbReference type="NCBI Taxonomy" id="442709"/>
    <lineage>
        <taxon>Bacteria</taxon>
        <taxon>Bacillati</taxon>
        <taxon>Actinomycetota</taxon>
        <taxon>Actinomycetes</taxon>
        <taxon>Micrococcales</taxon>
        <taxon>Jonesiaceae</taxon>
        <taxon>Flavimobilis</taxon>
    </lineage>
</organism>
<sequence>MTTARTTQAKAAVPHRGRNALLTVAVPLMLQTVTTVVALSWRDDLPEQVATHWGTDGPDGFSSVVGSVATLGGTLVALALTFWAIGHFWGQASSTRRLAAGVSVGTAVFLGGIQLLTLAEQRGLEDAAQAGDVGFALGVSLIAAIAIGVLVAWLLVPGDVVQAATAPVPATAPRLPLPEGERAVWIRQVTGRSGAWIMVVTTVLTGPMAILTAQWWMLTIPAALAALGVTMLVWTVRVDARGLDVRSAVGWPRIHVPATSVEGAEARQVHPLHEFGGWGWRTGVGGTIGIVMRKGEGIEVVHSGGKRLVVTVDDAETAAALLNTMADRAR</sequence>
<feature type="transmembrane region" description="Helical" evidence="1">
    <location>
        <begin position="216"/>
        <end position="236"/>
    </location>
</feature>
<name>A0A2A9ECR8_9MICO</name>
<evidence type="ECO:0000256" key="1">
    <source>
        <dbReference type="SAM" id="Phobius"/>
    </source>
</evidence>
<feature type="transmembrane region" description="Helical" evidence="1">
    <location>
        <begin position="136"/>
        <end position="156"/>
    </location>
</feature>
<evidence type="ECO:0000313" key="2">
    <source>
        <dbReference type="EMBL" id="PFG36019.1"/>
    </source>
</evidence>
<proteinExistence type="predicted"/>
<keyword evidence="1" id="KW-0812">Transmembrane</keyword>
<reference evidence="2 3" key="1">
    <citation type="submission" date="2017-10" db="EMBL/GenBank/DDBJ databases">
        <title>Sequencing the genomes of 1000 actinobacteria strains.</title>
        <authorList>
            <person name="Klenk H.-P."/>
        </authorList>
    </citation>
    <scope>NUCLEOTIDE SEQUENCE [LARGE SCALE GENOMIC DNA]</scope>
    <source>
        <strain evidence="2 3">DSM 21574</strain>
    </source>
</reference>
<evidence type="ECO:0008006" key="4">
    <source>
        <dbReference type="Google" id="ProtNLM"/>
    </source>
</evidence>
<keyword evidence="1" id="KW-0472">Membrane</keyword>
<dbReference type="Proteomes" id="UP000221394">
    <property type="component" value="Unassembled WGS sequence"/>
</dbReference>
<evidence type="ECO:0000313" key="3">
    <source>
        <dbReference type="Proteomes" id="UP000221394"/>
    </source>
</evidence>
<dbReference type="EMBL" id="PDJH01000001">
    <property type="protein sequence ID" value="PFG36019.1"/>
    <property type="molecule type" value="Genomic_DNA"/>
</dbReference>
<feature type="transmembrane region" description="Helical" evidence="1">
    <location>
        <begin position="20"/>
        <end position="41"/>
    </location>
</feature>
<feature type="transmembrane region" description="Helical" evidence="1">
    <location>
        <begin position="98"/>
        <end position="116"/>
    </location>
</feature>
<comment type="caution">
    <text evidence="2">The sequence shown here is derived from an EMBL/GenBank/DDBJ whole genome shotgun (WGS) entry which is preliminary data.</text>
</comment>